<dbReference type="PANTHER" id="PTHR43875">
    <property type="entry name" value="MALTODEXTRIN IMPORT ATP-BINDING PROTEIN MSMX"/>
    <property type="match status" value="1"/>
</dbReference>
<dbReference type="SUPFAM" id="SSF52540">
    <property type="entry name" value="P-loop containing nucleoside triphosphate hydrolases"/>
    <property type="match status" value="1"/>
</dbReference>
<dbReference type="GO" id="GO:0008643">
    <property type="term" value="P:carbohydrate transport"/>
    <property type="evidence" value="ECO:0007669"/>
    <property type="project" value="InterPro"/>
</dbReference>
<dbReference type="InterPro" id="IPR027417">
    <property type="entry name" value="P-loop_NTPase"/>
</dbReference>
<dbReference type="CDD" id="cd03301">
    <property type="entry name" value="ABC_MalK_N"/>
    <property type="match status" value="1"/>
</dbReference>
<dbReference type="InterPro" id="IPR008995">
    <property type="entry name" value="Mo/tungstate-bd_C_term_dom"/>
</dbReference>
<dbReference type="Pfam" id="PF08402">
    <property type="entry name" value="TOBE_2"/>
    <property type="match status" value="1"/>
</dbReference>
<keyword evidence="5 7" id="KW-0067">ATP-binding</keyword>
<dbReference type="InterPro" id="IPR047641">
    <property type="entry name" value="ABC_transpr_MalK/UgpC-like"/>
</dbReference>
<dbReference type="PROSITE" id="PS50893">
    <property type="entry name" value="ABC_TRANSPORTER_2"/>
    <property type="match status" value="1"/>
</dbReference>
<dbReference type="InterPro" id="IPR017871">
    <property type="entry name" value="ABC_transporter-like_CS"/>
</dbReference>
<comment type="subcellular location">
    <subcellularLocation>
        <location evidence="1">Cell inner membrane</location>
        <topology evidence="1">Peripheral membrane protein</topology>
    </subcellularLocation>
</comment>
<dbReference type="InterPro" id="IPR015855">
    <property type="entry name" value="ABC_transpr_MalK-like"/>
</dbReference>
<protein>
    <submittedName>
        <fullName evidence="7">Glycerol-3-phosphate transporter subunit ATP-binding component of ABC superfamily</fullName>
    </submittedName>
</protein>
<dbReference type="AlphaFoldDB" id="A0A508WV53"/>
<dbReference type="FunFam" id="3.40.50.300:FF:000042">
    <property type="entry name" value="Maltose/maltodextrin ABC transporter, ATP-binding protein"/>
    <property type="match status" value="1"/>
</dbReference>
<sequence length="361" mass="39417">MARVEIENITKRYGHLEVVHGVSACIEDGEFVILVGPSGCGKSTLLRMIAGLEYISDGTISIDGEVVNDVAPKDRNIAMVFQNYALYPHMTVAQNMAFSLKLSGLGKDETRDKVGNAARILGLEKLLDRYPGQLSGGQRQRVAMGRAIVRDPEVFLFDEPLSNLDAKLRVQMRAEIKSLHQRLKTTTIYVTHDQVEAMTMADRIVVMRDGLIEQVGSPLDLYDEPANLFVAGFIGSPTMNFIEGAMEADIFRGTGGIECHSNLPAAFHGALVAGIRPDKIKLGKSGAPFEVLVVEPTGAETQVVVQSGDLQLVALVQGRVTYRPGESVGVTLDETAVHFFDARTEQRIEHLDRNLGSVSRQ</sequence>
<dbReference type="InterPro" id="IPR003593">
    <property type="entry name" value="AAA+_ATPase"/>
</dbReference>
<dbReference type="SMART" id="SM00382">
    <property type="entry name" value="AAA"/>
    <property type="match status" value="1"/>
</dbReference>
<comment type="similarity">
    <text evidence="2">Belongs to the ABC transporter superfamily.</text>
</comment>
<dbReference type="Gene3D" id="2.40.50.100">
    <property type="match status" value="1"/>
</dbReference>
<dbReference type="Gene3D" id="3.40.50.300">
    <property type="entry name" value="P-loop containing nucleotide triphosphate hydrolases"/>
    <property type="match status" value="1"/>
</dbReference>
<organism evidence="7">
    <name type="scientific">Sinorhizobium medicae</name>
    <dbReference type="NCBI Taxonomy" id="110321"/>
    <lineage>
        <taxon>Bacteria</taxon>
        <taxon>Pseudomonadati</taxon>
        <taxon>Pseudomonadota</taxon>
        <taxon>Alphaproteobacteria</taxon>
        <taxon>Hyphomicrobiales</taxon>
        <taxon>Rhizobiaceae</taxon>
        <taxon>Sinorhizobium/Ensifer group</taxon>
        <taxon>Sinorhizobium</taxon>
    </lineage>
</organism>
<dbReference type="GO" id="GO:0140359">
    <property type="term" value="F:ABC-type transporter activity"/>
    <property type="evidence" value="ECO:0007669"/>
    <property type="project" value="InterPro"/>
</dbReference>
<name>A0A508WV53_9HYPH</name>
<dbReference type="PANTHER" id="PTHR43875:SF10">
    <property type="entry name" value="BLL2173 PROTEIN"/>
    <property type="match status" value="1"/>
</dbReference>
<keyword evidence="3" id="KW-0813">Transport</keyword>
<dbReference type="GO" id="GO:0005524">
    <property type="term" value="F:ATP binding"/>
    <property type="evidence" value="ECO:0007669"/>
    <property type="project" value="UniProtKB-KW"/>
</dbReference>
<dbReference type="Proteomes" id="UP000507954">
    <property type="component" value="Unassembled WGS sequence"/>
</dbReference>
<proteinExistence type="inferred from homology"/>
<dbReference type="EMBL" id="CABFNB010000092">
    <property type="protein sequence ID" value="VTZ61430.1"/>
    <property type="molecule type" value="Genomic_DNA"/>
</dbReference>
<dbReference type="RefSeq" id="WP_018207932.1">
    <property type="nucleotide sequence ID" value="NZ_CABFNB010000092.1"/>
</dbReference>
<gene>
    <name evidence="7" type="primary">ugpC</name>
    <name evidence="7" type="ORF">EMEDMD4_270206</name>
</gene>
<dbReference type="Pfam" id="PF00005">
    <property type="entry name" value="ABC_tran"/>
    <property type="match status" value="1"/>
</dbReference>
<dbReference type="GO" id="GO:0016887">
    <property type="term" value="F:ATP hydrolysis activity"/>
    <property type="evidence" value="ECO:0007669"/>
    <property type="project" value="InterPro"/>
</dbReference>
<reference evidence="7" key="1">
    <citation type="submission" date="2019-06" db="EMBL/GenBank/DDBJ databases">
        <authorList>
            <person name="Le Quere A."/>
            <person name="Colella S."/>
        </authorList>
    </citation>
    <scope>NUCLEOTIDE SEQUENCE</scope>
    <source>
        <strain evidence="7">EmedicaeMD41</strain>
    </source>
</reference>
<accession>A0A508WV53</accession>
<keyword evidence="4" id="KW-0547">Nucleotide-binding</keyword>
<dbReference type="PROSITE" id="PS00211">
    <property type="entry name" value="ABC_TRANSPORTER_1"/>
    <property type="match status" value="1"/>
</dbReference>
<evidence type="ECO:0000256" key="3">
    <source>
        <dbReference type="ARBA" id="ARBA00022448"/>
    </source>
</evidence>
<evidence type="ECO:0000313" key="7">
    <source>
        <dbReference type="EMBL" id="VTZ61430.1"/>
    </source>
</evidence>
<dbReference type="GO" id="GO:0055052">
    <property type="term" value="C:ATP-binding cassette (ABC) transporter complex, substrate-binding subunit-containing"/>
    <property type="evidence" value="ECO:0007669"/>
    <property type="project" value="TreeGrafter"/>
</dbReference>
<evidence type="ECO:0000256" key="4">
    <source>
        <dbReference type="ARBA" id="ARBA00022741"/>
    </source>
</evidence>
<dbReference type="Gene3D" id="2.40.50.140">
    <property type="entry name" value="Nucleic acid-binding proteins"/>
    <property type="match status" value="1"/>
</dbReference>
<evidence type="ECO:0000259" key="6">
    <source>
        <dbReference type="PROSITE" id="PS50893"/>
    </source>
</evidence>
<feature type="domain" description="ABC transporter" evidence="6">
    <location>
        <begin position="4"/>
        <end position="234"/>
    </location>
</feature>
<dbReference type="InterPro" id="IPR012340">
    <property type="entry name" value="NA-bd_OB-fold"/>
</dbReference>
<evidence type="ECO:0000256" key="1">
    <source>
        <dbReference type="ARBA" id="ARBA00004417"/>
    </source>
</evidence>
<dbReference type="InterPro" id="IPR013611">
    <property type="entry name" value="Transp-assoc_OB_typ2"/>
</dbReference>
<dbReference type="NCBIfam" id="NF008653">
    <property type="entry name" value="PRK11650.1"/>
    <property type="match status" value="1"/>
</dbReference>
<evidence type="ECO:0000256" key="2">
    <source>
        <dbReference type="ARBA" id="ARBA00005417"/>
    </source>
</evidence>
<evidence type="ECO:0000256" key="5">
    <source>
        <dbReference type="ARBA" id="ARBA00022840"/>
    </source>
</evidence>
<dbReference type="InterPro" id="IPR003439">
    <property type="entry name" value="ABC_transporter-like_ATP-bd"/>
</dbReference>
<dbReference type="SUPFAM" id="SSF50331">
    <property type="entry name" value="MOP-like"/>
    <property type="match status" value="1"/>
</dbReference>